<dbReference type="Proteomes" id="UP000190389">
    <property type="component" value="Unassembled WGS sequence"/>
</dbReference>
<gene>
    <name evidence="1" type="ORF">SAMN02745154_00439</name>
</gene>
<dbReference type="RefSeq" id="WP_078747165.1">
    <property type="nucleotide sequence ID" value="NZ_CP137850.1"/>
</dbReference>
<accession>A0A1T4LG22</accession>
<dbReference type="EMBL" id="FUXF01000013">
    <property type="protein sequence ID" value="SJZ53581.1"/>
    <property type="molecule type" value="Genomic_DNA"/>
</dbReference>
<evidence type="ECO:0000313" key="1">
    <source>
        <dbReference type="EMBL" id="SJZ53581.1"/>
    </source>
</evidence>
<evidence type="ECO:0000313" key="2">
    <source>
        <dbReference type="Proteomes" id="UP000190389"/>
    </source>
</evidence>
<sequence length="177" mass="20265">MTEINHIANTNDIAAQNIIGFLGAVDDVAGQATKWLNWFSFIKDLASTKQLSDSYKKNVELVGHNINILVNNISRISLYLSDYIIKNRLYSNSNNSYQQNKILNVVFLIIDQCNLFEKNLKIMNTNNELNEQFIEPLISDVDKTKNIFIKEKQLLENKISKISELNSKIVNKYSGGY</sequence>
<protein>
    <submittedName>
        <fullName evidence="1">Uncharacterized protein</fullName>
    </submittedName>
</protein>
<reference evidence="2" key="1">
    <citation type="submission" date="2017-02" db="EMBL/GenBank/DDBJ databases">
        <authorList>
            <person name="Varghese N."/>
            <person name="Submissions S."/>
        </authorList>
    </citation>
    <scope>NUCLEOTIDE SEQUENCE [LARGE SCALE GENOMIC DNA]</scope>
    <source>
        <strain evidence="2">ATCC 27862</strain>
    </source>
</reference>
<keyword evidence="2" id="KW-1185">Reference proteome</keyword>
<proteinExistence type="predicted"/>
<name>A0A1T4LG22_9BACT</name>
<dbReference type="STRING" id="171291.SAMN02745154_00439"/>
<organism evidence="1 2">
    <name type="scientific">Mycoplasmopsis verecunda</name>
    <dbReference type="NCBI Taxonomy" id="171291"/>
    <lineage>
        <taxon>Bacteria</taxon>
        <taxon>Bacillati</taxon>
        <taxon>Mycoplasmatota</taxon>
        <taxon>Mycoplasmoidales</taxon>
        <taxon>Metamycoplasmataceae</taxon>
        <taxon>Mycoplasmopsis</taxon>
    </lineage>
</organism>
<dbReference type="AlphaFoldDB" id="A0A1T4LG22"/>